<dbReference type="SUPFAM" id="SSF56300">
    <property type="entry name" value="Metallo-dependent phosphatases"/>
    <property type="match status" value="1"/>
</dbReference>
<comment type="caution">
    <text evidence="1">The sequence shown here is derived from an EMBL/GenBank/DDBJ whole genome shotgun (WGS) entry which is preliminary data.</text>
</comment>
<evidence type="ECO:0008006" key="3">
    <source>
        <dbReference type="Google" id="ProtNLM"/>
    </source>
</evidence>
<name>A0A1F7X343_9BACT</name>
<dbReference type="InterPro" id="IPR029052">
    <property type="entry name" value="Metallo-depent_PP-like"/>
</dbReference>
<sequence>MKVKNKVEEKKVVDAAKDSEIKQERIENDRKLIMSKRYVRAIGCISDMHVGSYYSIFPEGFTIKPGIGIQLNEGQKELLSYFWAFKQVCDDLNVDTFFVAGDMLHGQNRKEVGINLISTDLNIQKRAAEELLKPILKGRKSYWVSGSGYHASTPGHNPDEGLCESLGKEPDTYTQWLGTVANLKIGKRIFNLSHGGSGAFIYRETAMAREIVFSKVAFANGKLPKIDMFIHGHFHWFCYLHEQDAHFLQLPCWMAYEPITLYTKNYTRFQPDIGGAIILIDEEERILVWHFMYPLPHIADETREI</sequence>
<proteinExistence type="predicted"/>
<dbReference type="EMBL" id="MGFQ01000022">
    <property type="protein sequence ID" value="OGM09502.1"/>
    <property type="molecule type" value="Genomic_DNA"/>
</dbReference>
<gene>
    <name evidence="1" type="ORF">A2Z67_00175</name>
</gene>
<organism evidence="1 2">
    <name type="scientific">Candidatus Woesebacteria bacterium RBG_13_36_22</name>
    <dbReference type="NCBI Taxonomy" id="1802478"/>
    <lineage>
        <taxon>Bacteria</taxon>
        <taxon>Candidatus Woeseibacteriota</taxon>
    </lineage>
</organism>
<dbReference type="Proteomes" id="UP000176939">
    <property type="component" value="Unassembled WGS sequence"/>
</dbReference>
<evidence type="ECO:0000313" key="1">
    <source>
        <dbReference type="EMBL" id="OGM09502.1"/>
    </source>
</evidence>
<accession>A0A1F7X343</accession>
<reference evidence="1 2" key="1">
    <citation type="journal article" date="2016" name="Nat. Commun.">
        <title>Thousands of microbial genomes shed light on interconnected biogeochemical processes in an aquifer system.</title>
        <authorList>
            <person name="Anantharaman K."/>
            <person name="Brown C.T."/>
            <person name="Hug L.A."/>
            <person name="Sharon I."/>
            <person name="Castelle C.J."/>
            <person name="Probst A.J."/>
            <person name="Thomas B.C."/>
            <person name="Singh A."/>
            <person name="Wilkins M.J."/>
            <person name="Karaoz U."/>
            <person name="Brodie E.L."/>
            <person name="Williams K.H."/>
            <person name="Hubbard S.S."/>
            <person name="Banfield J.F."/>
        </authorList>
    </citation>
    <scope>NUCLEOTIDE SEQUENCE [LARGE SCALE GENOMIC DNA]</scope>
</reference>
<dbReference type="AlphaFoldDB" id="A0A1F7X343"/>
<protein>
    <recommendedName>
        <fullName evidence="3">Calcineurin-like phosphoesterase domain-containing protein</fullName>
    </recommendedName>
</protein>
<evidence type="ECO:0000313" key="2">
    <source>
        <dbReference type="Proteomes" id="UP000176939"/>
    </source>
</evidence>